<evidence type="ECO:0000313" key="2">
    <source>
        <dbReference type="EMBL" id="KAF5833175.1"/>
    </source>
</evidence>
<reference evidence="2" key="1">
    <citation type="submission" date="2017-08" db="EMBL/GenBank/DDBJ databases">
        <authorList>
            <person name="Polle J.E."/>
            <person name="Barry K."/>
            <person name="Cushman J."/>
            <person name="Schmutz J."/>
            <person name="Tran D."/>
            <person name="Hathwaick L.T."/>
            <person name="Yim W.C."/>
            <person name="Jenkins J."/>
            <person name="Mckie-Krisberg Z.M."/>
            <person name="Prochnik S."/>
            <person name="Lindquist E."/>
            <person name="Dockter R.B."/>
            <person name="Adam C."/>
            <person name="Molina H."/>
            <person name="Bunkerborg J."/>
            <person name="Jin E."/>
            <person name="Buchheim M."/>
            <person name="Magnuson J."/>
        </authorList>
    </citation>
    <scope>NUCLEOTIDE SEQUENCE</scope>
    <source>
        <strain evidence="2">CCAP 19/18</strain>
    </source>
</reference>
<feature type="region of interest" description="Disordered" evidence="1">
    <location>
        <begin position="56"/>
        <end position="124"/>
    </location>
</feature>
<name>A0ABQ7GEZ7_DUNSA</name>
<sequence length="695" mass="74596">MLHYSLHAPRLLSKGTAGGASTASYSSPLLHRSPLQKHHASNLSIPSWPQRIHVHPSSRVVSCQAKRTSPRHGKKGNSSDDGSILSNIDKLLAEQPERRVASSQKNVPGDRNRSSTPSNQGPFKKLTLSESLDMVEAAASPSPVATADMLISMGHALNREAKYRQLRSVEHTRVAAALAKLSDLLLEQQGSRKRIEQLDGKKLSLAAWAMGKVGSKGIQVSMRLGDAFAECACACPSMDGPEARGEGWRRWANLLYGLAEAGMVCSSSKHVHAVFDAAVNDRLLVEGQKCNGQDISNTFHATATAAYKGNLEPLVSAVAGDLRRVMKSATAQAWSNTIWAFAKHEEMKAGRLGQGVFVILNEGLTAIGSLAHSSSAAPQELSNLLWALPKLGWEGDMNTLGVLASALVMQAAKTNPQDIGNALWAFSELGWYESTTYGTLLSILQLEFGEANPQALSNAFLACAQAQHWDHHVEQLAKLISKQSVQQWGQCDAQTIANVLYSWAVLTAVGATPASPSFKGLAQQLFDQAARRGAPAFIDSGLTQLYVAHRVAMLVGSPGGGLSADHVLLQVCARSYEAQQVNIQKQLRRTATLEQELAAILQHAGYDVKKAVIVGGEFVQLLAEGVAVRVAAADDYFRAPPSLLKGSFAVHDVLASWVCKGSVVIPEAEWADLQGDPQQQQAFASQRLEQALSKA</sequence>
<evidence type="ECO:0008006" key="4">
    <source>
        <dbReference type="Google" id="ProtNLM"/>
    </source>
</evidence>
<comment type="caution">
    <text evidence="2">The sequence shown here is derived from an EMBL/GenBank/DDBJ whole genome shotgun (WGS) entry which is preliminary data.</text>
</comment>
<evidence type="ECO:0000256" key="1">
    <source>
        <dbReference type="SAM" id="MobiDB-lite"/>
    </source>
</evidence>
<gene>
    <name evidence="2" type="ORF">DUNSADRAFT_10625</name>
</gene>
<protein>
    <recommendedName>
        <fullName evidence="4">RAP domain-containing protein</fullName>
    </recommendedName>
</protein>
<dbReference type="Proteomes" id="UP000815325">
    <property type="component" value="Unassembled WGS sequence"/>
</dbReference>
<organism evidence="2 3">
    <name type="scientific">Dunaliella salina</name>
    <name type="common">Green alga</name>
    <name type="synonym">Protococcus salinus</name>
    <dbReference type="NCBI Taxonomy" id="3046"/>
    <lineage>
        <taxon>Eukaryota</taxon>
        <taxon>Viridiplantae</taxon>
        <taxon>Chlorophyta</taxon>
        <taxon>core chlorophytes</taxon>
        <taxon>Chlorophyceae</taxon>
        <taxon>CS clade</taxon>
        <taxon>Chlamydomonadales</taxon>
        <taxon>Dunaliellaceae</taxon>
        <taxon>Dunaliella</taxon>
    </lineage>
</organism>
<proteinExistence type="predicted"/>
<evidence type="ECO:0000313" key="3">
    <source>
        <dbReference type="Proteomes" id="UP000815325"/>
    </source>
</evidence>
<feature type="compositionally biased region" description="Basic and acidic residues" evidence="1">
    <location>
        <begin position="91"/>
        <end position="100"/>
    </location>
</feature>
<dbReference type="EMBL" id="MU069826">
    <property type="protein sequence ID" value="KAF5833175.1"/>
    <property type="molecule type" value="Genomic_DNA"/>
</dbReference>
<keyword evidence="3" id="KW-1185">Reference proteome</keyword>
<accession>A0ABQ7GEZ7</accession>